<dbReference type="PANTHER" id="PTHR34235">
    <property type="entry name" value="SLR1203 PROTEIN-RELATED"/>
    <property type="match status" value="1"/>
</dbReference>
<evidence type="ECO:0000313" key="1">
    <source>
        <dbReference type="EMBL" id="RVU21864.1"/>
    </source>
</evidence>
<dbReference type="Pfam" id="PF01724">
    <property type="entry name" value="DUF29"/>
    <property type="match status" value="1"/>
</dbReference>
<proteinExistence type="predicted"/>
<dbReference type="Gene3D" id="1.20.1220.20">
    <property type="entry name" value="Uncharcterised protein PF01724"/>
    <property type="match status" value="1"/>
</dbReference>
<dbReference type="InterPro" id="IPR002636">
    <property type="entry name" value="DUF29"/>
</dbReference>
<protein>
    <submittedName>
        <fullName evidence="1">DUF29 domain-containing protein</fullName>
    </submittedName>
</protein>
<reference evidence="1 2" key="1">
    <citation type="submission" date="2019-01" db="EMBL/GenBank/DDBJ databases">
        <authorList>
            <person name="Chen W.-M."/>
        </authorList>
    </citation>
    <scope>NUCLEOTIDE SEQUENCE [LARGE SCALE GENOMIC DNA]</scope>
    <source>
        <strain evidence="1 2">TER-1</strain>
    </source>
</reference>
<name>A0A3S2W034_9HYPH</name>
<dbReference type="Proteomes" id="UP000286997">
    <property type="component" value="Unassembled WGS sequence"/>
</dbReference>
<gene>
    <name evidence="1" type="ORF">EOE48_02110</name>
</gene>
<dbReference type="AlphaFoldDB" id="A0A3S2W034"/>
<dbReference type="EMBL" id="SACP01000001">
    <property type="protein sequence ID" value="RVU21864.1"/>
    <property type="molecule type" value="Genomic_DNA"/>
</dbReference>
<sequence>MTGVAFEADLAAWAEEQAQALAEGRLDDLDHPHLAGLLRDLGDRDRQEVRDRLGVILTGLLRWAVQVDLRCHGWAVTIGTQRRRVLRLLRDSPSLRSALPDLIATVYPEAKARAVLESALFDDSFSESCPFSEAEIFDESWLPDPHGDDLVRGAGWWQREVIR</sequence>
<dbReference type="OrthoDB" id="7994584at2"/>
<dbReference type="RefSeq" id="WP_127727107.1">
    <property type="nucleotide sequence ID" value="NZ_SACP01000001.1"/>
</dbReference>
<comment type="caution">
    <text evidence="1">The sequence shown here is derived from an EMBL/GenBank/DDBJ whole genome shotgun (WGS) entry which is preliminary data.</text>
</comment>
<evidence type="ECO:0000313" key="2">
    <source>
        <dbReference type="Proteomes" id="UP000286997"/>
    </source>
</evidence>
<keyword evidence="2" id="KW-1185">Reference proteome</keyword>
<accession>A0A3S2W034</accession>
<organism evidence="1 2">
    <name type="scientific">Methylobacterium oryzihabitans</name>
    <dbReference type="NCBI Taxonomy" id="2499852"/>
    <lineage>
        <taxon>Bacteria</taxon>
        <taxon>Pseudomonadati</taxon>
        <taxon>Pseudomonadota</taxon>
        <taxon>Alphaproteobacteria</taxon>
        <taxon>Hyphomicrobiales</taxon>
        <taxon>Methylobacteriaceae</taxon>
        <taxon>Methylobacterium</taxon>
    </lineage>
</organism>